<accession>A0A7J7R4C3</accession>
<feature type="compositionally biased region" description="Basic and acidic residues" evidence="1">
    <location>
        <begin position="524"/>
        <end position="535"/>
    </location>
</feature>
<dbReference type="GO" id="GO:0005730">
    <property type="term" value="C:nucleolus"/>
    <property type="evidence" value="ECO:0007669"/>
    <property type="project" value="TreeGrafter"/>
</dbReference>
<evidence type="ECO:0000256" key="1">
    <source>
        <dbReference type="SAM" id="MobiDB-lite"/>
    </source>
</evidence>
<feature type="region of interest" description="Disordered" evidence="1">
    <location>
        <begin position="524"/>
        <end position="544"/>
    </location>
</feature>
<evidence type="ECO:0000313" key="5">
    <source>
        <dbReference type="EMBL" id="KAF6271010.1"/>
    </source>
</evidence>
<sequence>MGLPKRKARGGGDGAAAPVGAAKRARAEELTGLRFKAQLRDPQGAAPALEAFVAAAKQLPREGAHDVVEGYVTISVECAEVFQLLSGERPPESEVLLIFQALEAILLRTASDLSHLHVVGTNIVKKLLNNHMKLICEALYASGYRVARACLSLMAAMVTQGPEAARDVCSLFDLNKKTLYALATKRDPKGVHDVRLAYIQFALSFLIAGDDSTMVQVLELKEFLPCVFSSGVKEDRISTVEMLLSTLQTKVVHNKNITKTQKVRFFTGQLLTHIASLYGWNGVVDVDLGPTEASAEDAGRALVRERVHRFLTDLCCSLRHGINFHDASLGTAGRGGNLTLLHFLLGLKTAPDDELVAELVVSILRVCPDLLHKYFKEVTFSFLPRAKATWANNIRLLRKIYEAQPDVSRVFQTREFIPLPRLLAMVMVTTVPPVCNKTMFTQALNLDSTSVRHTALALLLFILKRALKTVDFCLSSEAWQGPGVYSAAMMEDFVRLFREALSKVFPDLNTVVWVWQSLRKQDSREGDEQGRKRDSGVPAAGKAAPGDDAETILLKAVLLQVICLYQRVVPHVVTQYNFDFSKLLRGVISEQALREEVPPVLQHHLLQVALELPACKFSWLKAQEGPEAELIGGERSVFYLLMKMFVASAHAQLKASTKRLIMKILRDTGVFEHTWRELELWLEHLQDLAEHRREAVLQFLERVLLTLVANPYVYTDKASDFVQEASTLQAAAKQDADDTSIPISHIDDVLDMVDVLVEGSEGLDEEIGCSLSEDMALLTFPFSPVAPAALEARNKLLLGAEREAGDSVVAYLTAVLTDLLHSQRDPLALCLLFQAYDTLAQGCLPPGSFSSYYRLWIPEPAQEAAPPQTPPSPAPENPAACSFGALLQAAFRSEGQAALLDEAVQVQLRDAIPGVPMHRVLLSVKHVLLCLQTTVERFRQLGRAAGPPLLQLLLDLLRLLVLHCAQLDTQNREKREAARAEAEADLFLDAEAAASLELAGDTTLEEVLAATLRHPTLEGWFLALERQALPPHTLSPVLAKLLGAHLTAGVLPLLTACAPILQGRGQLGLLAGYSEAVAQNMLRELRARRAGTATAPAKALPQIEALRALHTYMEGAQLREVTLALLSLPEAQLLAPRPAPAAGKERRLSALGKALVQLLTAGPRDQLPSGQLLWAAEYVRGLGALLPALAVGELDAVLLRCLQREPELAAAVGAGLLDYCLARRTPAALGIAELLVRCSWPHLLRFELWCRRPGAGPRLQEGLEDVLPLVHGYLQRRAQGRPTRPAAAPSAVAPILRKALWRRLQTRLLGADGPPEAGLHAEVLAQLVPFARAKDLAVLKDRLPSLLQTPGGHRSWIVADAVSAALEGEEGAAAELGVWRESLLAACVKWLVAAFGGGEPGGDGSRGQEAQLLLRFSRLLGSVGDVGPGDWQQFVKMGLKSRYQDPAFLRALHAATQLLYRPESPARERLVPLPVVHTMLAQHSLFLPTLLASGEEGPPDSQVKEALVDLLWGLVQLCPSVCETSHFAVLLGAYGASLSILDQKILLLLRAYEQNQLSLVSFRVLLWGPAAVEHHKTSRSLGKSLWQQPSPGDILRLLDRDRMMQTILHFPQSRRLLPPQDTQDPIFRDGSPPDLDGLYDPCFLLHLFSELTRPELVVDCRKFVDSNALGLTAAALSSYDPQLRAAAYSVLAAYYAHVEGARFREQPQVLYLLDVVRNGVRTPNMRLTFTLALFVAKAALQVLRPEEHMYLKINKFLLSHEDLNMSKVPGFFQLFYSSDFQHGAEREWLFGLLREGMRDKHCFELYARRGVLPVLLAFSSSPLCGPAAQGWVLEILQKAARNAGAAHALLRDYSLLTWVLHTLEGRFLETPLLAGIIDLLHALWVTNLGGRGPEAGSPPGPPGTQEPRKLPALHLVNEFLYVLLALARHLRPALASAQLTCFFGALDAALRCRAAALRAPRGLGRLAGNQAVLSTADALLLLHKWSLVVRDSELQGALRAAAEELRARDLLKMLKDRNKPTGPTRARGARGRRRGPGEAEEAASPAMPPSSLETCRGLLRSILTHWGPVFPGPAPAQGPSDPAAPHGPACTVAALVVSWVLRTAAEGPLGRAEAVGLLGWLRAHVERQPEVGARLLADGAVRGGLFRLYSRLCAEGPAPELSALMLPLTAALSPAETALSPAVETLLASLDEEEEATRASAAFLLSLHVQDVWLGAQWPDSLLAHVHMVREAAGDAPGTGQEPIIRLCEDIAALAPDRAGPAGASSPGRAGGAVQ</sequence>
<feature type="domain" description="URB1 central HEAT repeat" evidence="4">
    <location>
        <begin position="635"/>
        <end position="726"/>
    </location>
</feature>
<comment type="caution">
    <text evidence="5">The sequence shown here is derived from an EMBL/GenBank/DDBJ whole genome shotgun (WGS) entry which is preliminary data.</text>
</comment>
<dbReference type="OrthoDB" id="72892at2759"/>
<dbReference type="InterPro" id="IPR021714">
    <property type="entry name" value="URB1_N"/>
</dbReference>
<evidence type="ECO:0000259" key="3">
    <source>
        <dbReference type="Pfam" id="PF16201"/>
    </source>
</evidence>
<evidence type="ECO:0000259" key="2">
    <source>
        <dbReference type="Pfam" id="PF11707"/>
    </source>
</evidence>
<name>A0A7J7R4C3_PIPKU</name>
<dbReference type="GO" id="GO:0000463">
    <property type="term" value="P:maturation of LSU-rRNA from tricistronic rRNA transcript (SSU-rRNA, 5.8S rRNA, LSU-rRNA)"/>
    <property type="evidence" value="ECO:0007669"/>
    <property type="project" value="TreeGrafter"/>
</dbReference>
<dbReference type="GO" id="GO:0000466">
    <property type="term" value="P:maturation of 5.8S rRNA from tricistronic rRNA transcript (SSU-rRNA, 5.8S rRNA, LSU-rRNA)"/>
    <property type="evidence" value="ECO:0007669"/>
    <property type="project" value="TreeGrafter"/>
</dbReference>
<reference evidence="5 6" key="1">
    <citation type="journal article" date="2020" name="Nature">
        <title>Six reference-quality genomes reveal evolution of bat adaptations.</title>
        <authorList>
            <person name="Jebb D."/>
            <person name="Huang Z."/>
            <person name="Pippel M."/>
            <person name="Hughes G.M."/>
            <person name="Lavrichenko K."/>
            <person name="Devanna P."/>
            <person name="Winkler S."/>
            <person name="Jermiin L.S."/>
            <person name="Skirmuntt E.C."/>
            <person name="Katzourakis A."/>
            <person name="Burkitt-Gray L."/>
            <person name="Ray D.A."/>
            <person name="Sullivan K.A.M."/>
            <person name="Roscito J.G."/>
            <person name="Kirilenko B.M."/>
            <person name="Davalos L.M."/>
            <person name="Corthals A.P."/>
            <person name="Power M.L."/>
            <person name="Jones G."/>
            <person name="Ransome R.D."/>
            <person name="Dechmann D.K.N."/>
            <person name="Locatelli A.G."/>
            <person name="Puechmaille S.J."/>
            <person name="Fedrigo O."/>
            <person name="Jarvis E.D."/>
            <person name="Hiller M."/>
            <person name="Vernes S.C."/>
            <person name="Myers E.W."/>
            <person name="Teeling E.C."/>
        </authorList>
    </citation>
    <scope>NUCLEOTIDE SEQUENCE [LARGE SCALE GENOMIC DNA]</scope>
    <source>
        <strain evidence="5">MPipKuh1</strain>
        <tissue evidence="5">Flight muscle</tissue>
    </source>
</reference>
<keyword evidence="6" id="KW-1185">Reference proteome</keyword>
<protein>
    <submittedName>
        <fullName evidence="5">URB1 ribosome biogenesis-like protein</fullName>
    </submittedName>
</protein>
<dbReference type="Pfam" id="PF11707">
    <property type="entry name" value="Npa1"/>
    <property type="match status" value="1"/>
</dbReference>
<evidence type="ECO:0000259" key="4">
    <source>
        <dbReference type="Pfam" id="PF26140"/>
    </source>
</evidence>
<feature type="region of interest" description="Disordered" evidence="1">
    <location>
        <begin position="1"/>
        <end position="21"/>
    </location>
</feature>
<dbReference type="Pfam" id="PF26140">
    <property type="entry name" value="HEAT_URB1"/>
    <property type="match status" value="1"/>
</dbReference>
<evidence type="ECO:0000313" key="6">
    <source>
        <dbReference type="Proteomes" id="UP000558488"/>
    </source>
</evidence>
<feature type="region of interest" description="Disordered" evidence="1">
    <location>
        <begin position="2013"/>
        <end position="2051"/>
    </location>
</feature>
<dbReference type="InterPro" id="IPR059018">
    <property type="entry name" value="HEAT_URB1"/>
</dbReference>
<dbReference type="EMBL" id="JACAGB010000099">
    <property type="protein sequence ID" value="KAF6271010.1"/>
    <property type="molecule type" value="Genomic_DNA"/>
</dbReference>
<dbReference type="InterPro" id="IPR032436">
    <property type="entry name" value="URB1_C"/>
</dbReference>
<dbReference type="Proteomes" id="UP000558488">
    <property type="component" value="Unassembled WGS sequence"/>
</dbReference>
<proteinExistence type="predicted"/>
<dbReference type="PANTHER" id="PTHR13500">
    <property type="entry name" value="NUCLEOLAR PRERIBOSOMAL-ASSOCIATED PROTEIN 1"/>
    <property type="match status" value="1"/>
</dbReference>
<organism evidence="5 6">
    <name type="scientific">Pipistrellus kuhlii</name>
    <name type="common">Kuhl's pipistrelle</name>
    <dbReference type="NCBI Taxonomy" id="59472"/>
    <lineage>
        <taxon>Eukaryota</taxon>
        <taxon>Metazoa</taxon>
        <taxon>Chordata</taxon>
        <taxon>Craniata</taxon>
        <taxon>Vertebrata</taxon>
        <taxon>Euteleostomi</taxon>
        <taxon>Mammalia</taxon>
        <taxon>Eutheria</taxon>
        <taxon>Laurasiatheria</taxon>
        <taxon>Chiroptera</taxon>
        <taxon>Yangochiroptera</taxon>
        <taxon>Vespertilionidae</taxon>
        <taxon>Pipistrellus</taxon>
    </lineage>
</organism>
<feature type="compositionally biased region" description="Low complexity" evidence="1">
    <location>
        <begin position="2042"/>
        <end position="2051"/>
    </location>
</feature>
<gene>
    <name evidence="5" type="ORF">mPipKuh1_018514</name>
</gene>
<dbReference type="InterPro" id="IPR039844">
    <property type="entry name" value="URB1"/>
</dbReference>
<feature type="domain" description="URB1 C-terminal" evidence="3">
    <location>
        <begin position="1669"/>
        <end position="1858"/>
    </location>
</feature>
<dbReference type="PANTHER" id="PTHR13500:SF0">
    <property type="entry name" value="NUCLEOLAR PRE-RIBOSOMAL-ASSOCIATED PROTEIN 1"/>
    <property type="match status" value="1"/>
</dbReference>
<dbReference type="Pfam" id="PF16201">
    <property type="entry name" value="NopRA1"/>
    <property type="match status" value="1"/>
</dbReference>
<feature type="domain" description="URB1 N-terminal" evidence="2">
    <location>
        <begin position="78"/>
        <end position="392"/>
    </location>
</feature>